<organism evidence="9 10">
    <name type="scientific">Volvox africanus</name>
    <dbReference type="NCBI Taxonomy" id="51714"/>
    <lineage>
        <taxon>Eukaryota</taxon>
        <taxon>Viridiplantae</taxon>
        <taxon>Chlorophyta</taxon>
        <taxon>core chlorophytes</taxon>
        <taxon>Chlorophyceae</taxon>
        <taxon>CS clade</taxon>
        <taxon>Chlamydomonadales</taxon>
        <taxon>Volvocaceae</taxon>
        <taxon>Volvox</taxon>
    </lineage>
</organism>
<evidence type="ECO:0000256" key="6">
    <source>
        <dbReference type="ARBA" id="ARBA00023180"/>
    </source>
</evidence>
<keyword evidence="4" id="KW-1133">Transmembrane helix</keyword>
<keyword evidence="5" id="KW-0472">Membrane</keyword>
<evidence type="ECO:0000256" key="5">
    <source>
        <dbReference type="ARBA" id="ARBA00023136"/>
    </source>
</evidence>
<dbReference type="PANTHER" id="PTHR12270:SF52">
    <property type="entry name" value="GLYCOSYLTRANSFERASE-LIKE PROTEIN GNT13-RELATED"/>
    <property type="match status" value="1"/>
</dbReference>
<evidence type="ECO:0000256" key="1">
    <source>
        <dbReference type="ARBA" id="ARBA00004606"/>
    </source>
</evidence>
<evidence type="ECO:0000256" key="4">
    <source>
        <dbReference type="ARBA" id="ARBA00022989"/>
    </source>
</evidence>
<name>A0ABQ5S031_9CHLO</name>
<gene>
    <name evidence="9" type="ORF">VaNZ11_005871</name>
</gene>
<proteinExistence type="predicted"/>
<dbReference type="InterPro" id="IPR051292">
    <property type="entry name" value="Xyl/GlcA_transferase"/>
</dbReference>
<evidence type="ECO:0000256" key="2">
    <source>
        <dbReference type="ARBA" id="ARBA00022692"/>
    </source>
</evidence>
<feature type="signal peptide" evidence="8">
    <location>
        <begin position="1"/>
        <end position="20"/>
    </location>
</feature>
<dbReference type="EMBL" id="BSDZ01000014">
    <property type="protein sequence ID" value="GLI63011.1"/>
    <property type="molecule type" value="Genomic_DNA"/>
</dbReference>
<evidence type="ECO:0000256" key="3">
    <source>
        <dbReference type="ARBA" id="ARBA00022968"/>
    </source>
</evidence>
<keyword evidence="3" id="KW-0735">Signal-anchor</keyword>
<protein>
    <submittedName>
        <fullName evidence="9">Uncharacterized protein</fullName>
    </submittedName>
</protein>
<dbReference type="PANTHER" id="PTHR12270">
    <property type="entry name" value="GLYCOSYLTRANSFERASE-RELATED"/>
    <property type="match status" value="1"/>
</dbReference>
<sequence>QNVKLRMLFHLRASLLIVIAATINFAPHRTGCAAITNEPTRSSYLLETCYNRYYDGSPTTFDSFMSGLPPYLRLRRVWWTRKNSSIPVTMFTTSTLDRLDMLEIQCRSYRGGPHVAAVYLPLVQSAGQSGLTYENEQAARIAEERLQELFYMMEGAQNACHMHILFLYEVTSDSALAYLTPINALRNAALLAAQTPLVTMIDVDLCVSDTLLQFLSESKYVDQLVRASANTFWVLPAWDVNKHLSREQIDAVTASALSGTKLHLVQLWLNGSLVWFGQNYFQQGHAPTNYSRWLTTRRSYLIQYSIGYEPWGIVSRERMAVVPYDARFRGCYNDKITHVVTLHHAGLLFKAMPNAWVVHRPHQLNPAAAIAKSVIGSSTSQHGVGALQEVADAHGRNTTKFEHHKDWSHVLLDDSIVNMLAKRYRHVPGRQYLHCRMTLPWLARVRSGSGSGPSGTSSTVQVTEATV</sequence>
<feature type="non-terminal residue" evidence="9">
    <location>
        <position position="1"/>
    </location>
</feature>
<feature type="chain" id="PRO_5046220697" evidence="8">
    <location>
        <begin position="21"/>
        <end position="467"/>
    </location>
</feature>
<comment type="subcellular location">
    <subcellularLocation>
        <location evidence="1">Membrane</location>
        <topology evidence="1">Single-pass type II membrane protein</topology>
    </subcellularLocation>
</comment>
<reference evidence="9 10" key="1">
    <citation type="journal article" date="2023" name="IScience">
        <title>Expanded male sex-determining region conserved during the evolution of homothallism in the green alga Volvox.</title>
        <authorList>
            <person name="Yamamoto K."/>
            <person name="Matsuzaki R."/>
            <person name="Mahakham W."/>
            <person name="Heman W."/>
            <person name="Sekimoto H."/>
            <person name="Kawachi M."/>
            <person name="Minakuchi Y."/>
            <person name="Toyoda A."/>
            <person name="Nozaki H."/>
        </authorList>
    </citation>
    <scope>NUCLEOTIDE SEQUENCE [LARGE SCALE GENOMIC DNA]</scope>
    <source>
        <strain evidence="9 10">NIES-4468</strain>
    </source>
</reference>
<comment type="caution">
    <text evidence="9">The sequence shown here is derived from an EMBL/GenBank/DDBJ whole genome shotgun (WGS) entry which is preliminary data.</text>
</comment>
<evidence type="ECO:0000256" key="8">
    <source>
        <dbReference type="SAM" id="SignalP"/>
    </source>
</evidence>
<evidence type="ECO:0000313" key="10">
    <source>
        <dbReference type="Proteomes" id="UP001165090"/>
    </source>
</evidence>
<keyword evidence="6" id="KW-0325">Glycoprotein</keyword>
<dbReference type="Proteomes" id="UP001165090">
    <property type="component" value="Unassembled WGS sequence"/>
</dbReference>
<feature type="region of interest" description="Disordered" evidence="7">
    <location>
        <begin position="446"/>
        <end position="467"/>
    </location>
</feature>
<accession>A0ABQ5S031</accession>
<keyword evidence="10" id="KW-1185">Reference proteome</keyword>
<dbReference type="Pfam" id="PF13896">
    <property type="entry name" value="Glyco_transf_49"/>
    <property type="match status" value="1"/>
</dbReference>
<evidence type="ECO:0000256" key="7">
    <source>
        <dbReference type="SAM" id="MobiDB-lite"/>
    </source>
</evidence>
<evidence type="ECO:0000313" key="9">
    <source>
        <dbReference type="EMBL" id="GLI63011.1"/>
    </source>
</evidence>
<keyword evidence="8" id="KW-0732">Signal</keyword>
<keyword evidence="2" id="KW-0812">Transmembrane</keyword>